<sequence length="350" mass="39069">MDAPRRATDCCTRLSMENFANDAPELRDEAFQETAAQLGMSKAIIEKDFWVCWSLKQLFALPSFGEQMIFKGGTSLSKAYGVIHRFSEDVDLSLDREQLGFVGDRNPEGPDLSGKKQKRLLQELEEAAKEAVGGQLLAEIHTAFGSSLEQSFTLSVDPSDPQTILFAYPALAESDAGYVKPVVRFEFGARGVQLPAEQIDIAPYLHQAFPDLLKDGLVGVKVLGVERTFWEKATILHMLFHQDATKPLADRMSRHYYDMAQLIGHEAKKRALERVELLNQVAHHKSVFFKSARANYEEAKPGSLRLTPNAELAAALRNDYAGMREMIIGDAPTFDKIIAKIETFETEINS</sequence>
<protein>
    <recommendedName>
        <fullName evidence="3">Nucleotidyl transferase AbiEii/AbiGii toxin family protein</fullName>
    </recommendedName>
</protein>
<evidence type="ECO:0000313" key="1">
    <source>
        <dbReference type="EMBL" id="CUH71737.1"/>
    </source>
</evidence>
<dbReference type="InterPro" id="IPR014942">
    <property type="entry name" value="AbiEii"/>
</dbReference>
<dbReference type="EMBL" id="CYSC01000026">
    <property type="protein sequence ID" value="CUH71737.1"/>
    <property type="molecule type" value="Genomic_DNA"/>
</dbReference>
<dbReference type="Gene3D" id="3.10.450.620">
    <property type="entry name" value="JHP933, nucleotidyltransferase-like core domain"/>
    <property type="match status" value="1"/>
</dbReference>
<reference evidence="1 2" key="1">
    <citation type="submission" date="2015-09" db="EMBL/GenBank/DDBJ databases">
        <authorList>
            <consortium name="Swine Surveillance"/>
        </authorList>
    </citation>
    <scope>NUCLEOTIDE SEQUENCE [LARGE SCALE GENOMIC DNA]</scope>
    <source>
        <strain evidence="1 2">5120</strain>
    </source>
</reference>
<gene>
    <name evidence="1" type="ORF">TL5120_01527</name>
</gene>
<evidence type="ECO:0000313" key="2">
    <source>
        <dbReference type="Proteomes" id="UP000051887"/>
    </source>
</evidence>
<dbReference type="Pfam" id="PF08843">
    <property type="entry name" value="AbiEii"/>
    <property type="match status" value="1"/>
</dbReference>
<proteinExistence type="predicted"/>
<dbReference type="Proteomes" id="UP000051887">
    <property type="component" value="Unassembled WGS sequence"/>
</dbReference>
<organism evidence="1 2">
    <name type="scientific">Thalassovita autumnalis</name>
    <dbReference type="NCBI Taxonomy" id="2072972"/>
    <lineage>
        <taxon>Bacteria</taxon>
        <taxon>Pseudomonadati</taxon>
        <taxon>Pseudomonadota</taxon>
        <taxon>Alphaproteobacteria</taxon>
        <taxon>Rhodobacterales</taxon>
        <taxon>Roseobacteraceae</taxon>
        <taxon>Thalassovita</taxon>
    </lineage>
</organism>
<evidence type="ECO:0008006" key="3">
    <source>
        <dbReference type="Google" id="ProtNLM"/>
    </source>
</evidence>
<accession>A0A0P1FTA8</accession>
<dbReference type="AlphaFoldDB" id="A0A0P1FTA8"/>
<name>A0A0P1FTA8_9RHOB</name>